<accession>A0A9P5SE35</accession>
<comment type="caution">
    <text evidence="1">The sequence shown here is derived from an EMBL/GenBank/DDBJ whole genome shotgun (WGS) entry which is preliminary data.</text>
</comment>
<evidence type="ECO:0000313" key="1">
    <source>
        <dbReference type="EMBL" id="KAF9326885.1"/>
    </source>
</evidence>
<proteinExistence type="predicted"/>
<reference evidence="1" key="1">
    <citation type="journal article" date="2020" name="Fungal Divers.">
        <title>Resolving the Mortierellaceae phylogeny through synthesis of multi-gene phylogenetics and phylogenomics.</title>
        <authorList>
            <person name="Vandepol N."/>
            <person name="Liber J."/>
            <person name="Desiro A."/>
            <person name="Na H."/>
            <person name="Kennedy M."/>
            <person name="Barry K."/>
            <person name="Grigoriev I.V."/>
            <person name="Miller A.N."/>
            <person name="O'Donnell K."/>
            <person name="Stajich J.E."/>
            <person name="Bonito G."/>
        </authorList>
    </citation>
    <scope>NUCLEOTIDE SEQUENCE</scope>
    <source>
        <strain evidence="1">NVP1</strain>
    </source>
</reference>
<dbReference type="EMBL" id="JAAAUY010000724">
    <property type="protein sequence ID" value="KAF9326885.1"/>
    <property type="molecule type" value="Genomic_DNA"/>
</dbReference>
<sequence>MKELKQLVRNVIAPEMGLGHSDSAVKSAVNTKDTSSASVATATSAAAAEQVVDTPASTLTAKAEDLSLSQSDQEARPEQECKTCLLHNTGRHSFDRAYEENDESVVIVEAVDNDVDGGGSFALVPDTKGTYIDRDRGIRTRQATDGVDDAEEEMGKERYGIRILG</sequence>
<name>A0A9P5SE35_9FUNG</name>
<dbReference type="Proteomes" id="UP000696485">
    <property type="component" value="Unassembled WGS sequence"/>
</dbReference>
<protein>
    <submittedName>
        <fullName evidence="1">Uncharacterized protein</fullName>
    </submittedName>
</protein>
<evidence type="ECO:0000313" key="2">
    <source>
        <dbReference type="Proteomes" id="UP000696485"/>
    </source>
</evidence>
<dbReference type="AlphaFoldDB" id="A0A9P5SE35"/>
<gene>
    <name evidence="1" type="ORF">BG006_009735</name>
</gene>
<keyword evidence="2" id="KW-1185">Reference proteome</keyword>
<organism evidence="1 2">
    <name type="scientific">Podila minutissima</name>
    <dbReference type="NCBI Taxonomy" id="64525"/>
    <lineage>
        <taxon>Eukaryota</taxon>
        <taxon>Fungi</taxon>
        <taxon>Fungi incertae sedis</taxon>
        <taxon>Mucoromycota</taxon>
        <taxon>Mortierellomycotina</taxon>
        <taxon>Mortierellomycetes</taxon>
        <taxon>Mortierellales</taxon>
        <taxon>Mortierellaceae</taxon>
        <taxon>Podila</taxon>
    </lineage>
</organism>